<gene>
    <name evidence="3" type="ORF">A2591_02360</name>
</gene>
<dbReference type="Proteomes" id="UP000178168">
    <property type="component" value="Unassembled WGS sequence"/>
</dbReference>
<comment type="similarity">
    <text evidence="1">Belongs to the LacAB/RpiB family.</text>
</comment>
<dbReference type="PANTHER" id="PTHR30345:SF0">
    <property type="entry name" value="DNA DAMAGE-REPAIR_TOLERATION PROTEIN DRT102"/>
    <property type="match status" value="1"/>
</dbReference>
<feature type="binding site" evidence="2">
    <location>
        <begin position="8"/>
        <end position="9"/>
    </location>
    <ligand>
        <name>D-ribulose 5-phosphate</name>
        <dbReference type="ChEBI" id="CHEBI:58121"/>
    </ligand>
</feature>
<dbReference type="PANTHER" id="PTHR30345">
    <property type="entry name" value="RIBOSE-5-PHOSPHATE ISOMERASE B"/>
    <property type="match status" value="1"/>
</dbReference>
<dbReference type="Gene3D" id="3.40.1400.10">
    <property type="entry name" value="Sugar-phosphate isomerase, RpiB/LacA/LacB"/>
    <property type="match status" value="1"/>
</dbReference>
<evidence type="ECO:0000256" key="1">
    <source>
        <dbReference type="ARBA" id="ARBA00008754"/>
    </source>
</evidence>
<dbReference type="STRING" id="1802730.A2591_02360"/>
<organism evidence="3 4">
    <name type="scientific">Candidatus Yonathbacteria bacterium RIFOXYD1_FULL_52_36</name>
    <dbReference type="NCBI Taxonomy" id="1802730"/>
    <lineage>
        <taxon>Bacteria</taxon>
        <taxon>Candidatus Yonathiibacteriota</taxon>
    </lineage>
</organism>
<name>A0A1G2SLQ5_9BACT</name>
<dbReference type="AlphaFoldDB" id="A0A1G2SLQ5"/>
<feature type="binding site" evidence="2">
    <location>
        <position position="147"/>
    </location>
    <ligand>
        <name>D-ribulose 5-phosphate</name>
        <dbReference type="ChEBI" id="CHEBI:58121"/>
    </ligand>
</feature>
<feature type="binding site" evidence="2">
    <location>
        <position position="123"/>
    </location>
    <ligand>
        <name>D-ribulose 5-phosphate</name>
        <dbReference type="ChEBI" id="CHEBI:58121"/>
    </ligand>
</feature>
<dbReference type="InterPro" id="IPR036569">
    <property type="entry name" value="RpiB_LacA_LacB_sf"/>
</dbReference>
<dbReference type="GO" id="GO:0009052">
    <property type="term" value="P:pentose-phosphate shunt, non-oxidative branch"/>
    <property type="evidence" value="ECO:0007669"/>
    <property type="project" value="TreeGrafter"/>
</dbReference>
<dbReference type="Pfam" id="PF02502">
    <property type="entry name" value="LacAB_rpiB"/>
    <property type="match status" value="1"/>
</dbReference>
<feature type="binding site" evidence="2">
    <location>
        <position position="113"/>
    </location>
    <ligand>
        <name>D-ribulose 5-phosphate</name>
        <dbReference type="ChEBI" id="CHEBI:58121"/>
    </ligand>
</feature>
<keyword evidence="3" id="KW-0413">Isomerase</keyword>
<protein>
    <submittedName>
        <fullName evidence="3">Ribose-5-phosphate isomerase</fullName>
    </submittedName>
</protein>
<evidence type="ECO:0000313" key="3">
    <source>
        <dbReference type="EMBL" id="OHA86000.1"/>
    </source>
</evidence>
<comment type="caution">
    <text evidence="3">The sequence shown here is derived from an EMBL/GenBank/DDBJ whole genome shotgun (WGS) entry which is preliminary data.</text>
</comment>
<feature type="binding site" evidence="2">
    <location>
        <begin position="72"/>
        <end position="76"/>
    </location>
    <ligand>
        <name>D-ribulose 5-phosphate</name>
        <dbReference type="ChEBI" id="CHEBI:58121"/>
    </ligand>
</feature>
<dbReference type="NCBIfam" id="TIGR00689">
    <property type="entry name" value="rpiB_lacA_lacB"/>
    <property type="match status" value="1"/>
</dbReference>
<accession>A0A1G2SLQ5</accession>
<dbReference type="PIRSF" id="PIRSF005384">
    <property type="entry name" value="RpiB_LacA_B"/>
    <property type="match status" value="1"/>
</dbReference>
<dbReference type="InterPro" id="IPR003500">
    <property type="entry name" value="RpiB_LacA_LacB"/>
</dbReference>
<evidence type="ECO:0000313" key="4">
    <source>
        <dbReference type="Proteomes" id="UP000178168"/>
    </source>
</evidence>
<evidence type="ECO:0000256" key="2">
    <source>
        <dbReference type="PIRSR" id="PIRSR005384-2"/>
    </source>
</evidence>
<proteinExistence type="inferred from homology"/>
<dbReference type="SUPFAM" id="SSF89623">
    <property type="entry name" value="Ribose/Galactose isomerase RpiB/AlsB"/>
    <property type="match status" value="1"/>
</dbReference>
<dbReference type="GO" id="GO:0004751">
    <property type="term" value="F:ribose-5-phosphate isomerase activity"/>
    <property type="evidence" value="ECO:0007669"/>
    <property type="project" value="TreeGrafter"/>
</dbReference>
<reference evidence="3 4" key="1">
    <citation type="journal article" date="2016" name="Nat. Commun.">
        <title>Thousands of microbial genomes shed light on interconnected biogeochemical processes in an aquifer system.</title>
        <authorList>
            <person name="Anantharaman K."/>
            <person name="Brown C.T."/>
            <person name="Hug L.A."/>
            <person name="Sharon I."/>
            <person name="Castelle C.J."/>
            <person name="Probst A.J."/>
            <person name="Thomas B.C."/>
            <person name="Singh A."/>
            <person name="Wilkins M.J."/>
            <person name="Karaoz U."/>
            <person name="Brodie E.L."/>
            <person name="Williams K.H."/>
            <person name="Hubbard S.S."/>
            <person name="Banfield J.F."/>
        </authorList>
    </citation>
    <scope>NUCLEOTIDE SEQUENCE [LARGE SCALE GENOMIC DNA]</scope>
</reference>
<dbReference type="EMBL" id="MHUZ01000011">
    <property type="protein sequence ID" value="OHA86000.1"/>
    <property type="molecule type" value="Genomic_DNA"/>
</dbReference>
<sequence>MKIYIGTDHAGFALKEAIKTMLLGAGHEVSDLGAKEFVDGDDYPDYILPVAQAVARAGKEGATDVRGIVLGGSGQGEAMVANRVPGVRAAVYYGPAAHTGGSREVITLSREHNDANILALGARFISATEAEEAVTLWLTTKFSGDGRHARRIEKIDHHD</sequence>
<dbReference type="GO" id="GO:0019316">
    <property type="term" value="P:D-allose catabolic process"/>
    <property type="evidence" value="ECO:0007669"/>
    <property type="project" value="TreeGrafter"/>
</dbReference>
<feature type="binding site" evidence="2">
    <location>
        <position position="151"/>
    </location>
    <ligand>
        <name>D-ribulose 5-phosphate</name>
        <dbReference type="ChEBI" id="CHEBI:58121"/>
    </ligand>
</feature>
<dbReference type="NCBIfam" id="NF004051">
    <property type="entry name" value="PRK05571.1"/>
    <property type="match status" value="1"/>
</dbReference>